<dbReference type="AlphaFoldDB" id="W9S4L7"/>
<organism evidence="2 3">
    <name type="scientific">Morus notabilis</name>
    <dbReference type="NCBI Taxonomy" id="981085"/>
    <lineage>
        <taxon>Eukaryota</taxon>
        <taxon>Viridiplantae</taxon>
        <taxon>Streptophyta</taxon>
        <taxon>Embryophyta</taxon>
        <taxon>Tracheophyta</taxon>
        <taxon>Spermatophyta</taxon>
        <taxon>Magnoliopsida</taxon>
        <taxon>eudicotyledons</taxon>
        <taxon>Gunneridae</taxon>
        <taxon>Pentapetalae</taxon>
        <taxon>rosids</taxon>
        <taxon>fabids</taxon>
        <taxon>Rosales</taxon>
        <taxon>Moraceae</taxon>
        <taxon>Moreae</taxon>
        <taxon>Morus</taxon>
    </lineage>
</organism>
<evidence type="ECO:0000313" key="3">
    <source>
        <dbReference type="Proteomes" id="UP000030645"/>
    </source>
</evidence>
<evidence type="ECO:0000313" key="2">
    <source>
        <dbReference type="EMBL" id="EXC25514.1"/>
    </source>
</evidence>
<protein>
    <submittedName>
        <fullName evidence="2">Uncharacterized protein</fullName>
    </submittedName>
</protein>
<dbReference type="Proteomes" id="UP000030645">
    <property type="component" value="Unassembled WGS sequence"/>
</dbReference>
<keyword evidence="3" id="KW-1185">Reference proteome</keyword>
<accession>W9S4L7</accession>
<name>W9S4L7_9ROSA</name>
<proteinExistence type="predicted"/>
<sequence>MPRHSKKPGQLKFCTCQQQHHTTKIPRGERFFFFPNLRRLSFSPLAPPPPPPNDRHHLMPHSGQLPSSLPPLALVHLKGAPPAHPRRNQLASPRSDNLFPLRRRRCPLIL</sequence>
<dbReference type="EMBL" id="KE346072">
    <property type="protein sequence ID" value="EXC25514.1"/>
    <property type="molecule type" value="Genomic_DNA"/>
</dbReference>
<gene>
    <name evidence="2" type="ORF">L484_009823</name>
</gene>
<reference evidence="3" key="1">
    <citation type="submission" date="2013-01" db="EMBL/GenBank/DDBJ databases">
        <title>Draft Genome Sequence of a Mulberry Tree, Morus notabilis C.K. Schneid.</title>
        <authorList>
            <person name="He N."/>
            <person name="Zhao S."/>
        </authorList>
    </citation>
    <scope>NUCLEOTIDE SEQUENCE</scope>
</reference>
<evidence type="ECO:0000256" key="1">
    <source>
        <dbReference type="SAM" id="MobiDB-lite"/>
    </source>
</evidence>
<feature type="region of interest" description="Disordered" evidence="1">
    <location>
        <begin position="43"/>
        <end position="98"/>
    </location>
</feature>